<feature type="chain" id="PRO_5039390513" description="YtkA-like domain-containing protein" evidence="1">
    <location>
        <begin position="21"/>
        <end position="138"/>
    </location>
</feature>
<dbReference type="PROSITE" id="PS51257">
    <property type="entry name" value="PROKAR_LIPOPROTEIN"/>
    <property type="match status" value="1"/>
</dbReference>
<organism evidence="3 4">
    <name type="scientific">Paenibacillus radicis</name>
    <name type="common">ex Gao et al. 2016</name>
    <dbReference type="NCBI Taxonomy" id="1737354"/>
    <lineage>
        <taxon>Bacteria</taxon>
        <taxon>Bacillati</taxon>
        <taxon>Bacillota</taxon>
        <taxon>Bacilli</taxon>
        <taxon>Bacillales</taxon>
        <taxon>Paenibacillaceae</taxon>
        <taxon>Paenibacillus</taxon>
    </lineage>
</organism>
<proteinExistence type="predicted"/>
<feature type="domain" description="YtkA-like" evidence="2">
    <location>
        <begin position="30"/>
        <end position="107"/>
    </location>
</feature>
<keyword evidence="4" id="KW-1185">Reference proteome</keyword>
<accession>A0A917LVJ8</accession>
<dbReference type="AlphaFoldDB" id="A0A917LVJ8"/>
<name>A0A917LVJ8_9BACL</name>
<reference evidence="3 4" key="1">
    <citation type="journal article" date="2014" name="Int. J. Syst. Evol. Microbiol.">
        <title>Complete genome sequence of Corynebacterium casei LMG S-19264T (=DSM 44701T), isolated from a smear-ripened cheese.</title>
        <authorList>
            <consortium name="US DOE Joint Genome Institute (JGI-PGF)"/>
            <person name="Walter F."/>
            <person name="Albersmeier A."/>
            <person name="Kalinowski J."/>
            <person name="Ruckert C."/>
        </authorList>
    </citation>
    <scope>NUCLEOTIDE SEQUENCE [LARGE SCALE GENOMIC DNA]</scope>
    <source>
        <strain evidence="3 4">CGMCC 1.15286</strain>
    </source>
</reference>
<keyword evidence="1" id="KW-0732">Signal</keyword>
<evidence type="ECO:0000313" key="4">
    <source>
        <dbReference type="Proteomes" id="UP000600247"/>
    </source>
</evidence>
<evidence type="ECO:0000259" key="2">
    <source>
        <dbReference type="Pfam" id="PF13115"/>
    </source>
</evidence>
<dbReference type="EMBL" id="BMHY01000001">
    <property type="protein sequence ID" value="GGG59737.1"/>
    <property type="molecule type" value="Genomic_DNA"/>
</dbReference>
<dbReference type="InterPro" id="IPR032693">
    <property type="entry name" value="YtkA-like_dom"/>
</dbReference>
<sequence length="138" mass="15164">MKKTIIGIAMLLMTSACSIANDEQSGNRNNGVEVEVKPVQQVLLPGRAILVDAHVTQGNENVADAEEVQIEIWNEDRTAHEVVMASHWRDGVYRAKTIFAESGTYYINALVKDKDGSATAPQQEWVINNIVGEPQQSS</sequence>
<dbReference type="Proteomes" id="UP000600247">
    <property type="component" value="Unassembled WGS sequence"/>
</dbReference>
<comment type="caution">
    <text evidence="3">The sequence shown here is derived from an EMBL/GenBank/DDBJ whole genome shotgun (WGS) entry which is preliminary data.</text>
</comment>
<feature type="signal peptide" evidence="1">
    <location>
        <begin position="1"/>
        <end position="20"/>
    </location>
</feature>
<dbReference type="RefSeq" id="WP_188887885.1">
    <property type="nucleotide sequence ID" value="NZ_BMHY01000001.1"/>
</dbReference>
<dbReference type="Pfam" id="PF13115">
    <property type="entry name" value="YtkA"/>
    <property type="match status" value="1"/>
</dbReference>
<evidence type="ECO:0000256" key="1">
    <source>
        <dbReference type="SAM" id="SignalP"/>
    </source>
</evidence>
<evidence type="ECO:0000313" key="3">
    <source>
        <dbReference type="EMBL" id="GGG59737.1"/>
    </source>
</evidence>
<gene>
    <name evidence="3" type="ORF">GCM10010918_11160</name>
</gene>
<protein>
    <recommendedName>
        <fullName evidence="2">YtkA-like domain-containing protein</fullName>
    </recommendedName>
</protein>